<proteinExistence type="predicted"/>
<dbReference type="VEuPathDB" id="VectorBase:AALB20_028127"/>
<evidence type="ECO:0000256" key="2">
    <source>
        <dbReference type="ARBA" id="ARBA00022475"/>
    </source>
</evidence>
<evidence type="ECO:0000256" key="7">
    <source>
        <dbReference type="ARBA" id="ARBA00023180"/>
    </source>
</evidence>
<sequence>MAVLYLDVSTNQRIRRLFEVYFNSTVPVRWNAKLLVLVDDGAMNHPWVLSVLTTYFNHLGIAFWCMTGERYGTTMKYSVSAAFGNTLWIAIGCAIGLGQIVLYLAKTSTKLGRWIRQAFWRPPLNSFFHITTEVLVFILIESYLAQVTSYLLVHRFHRDPITLEEFFATDIPIRYTDQQRTVFYALDANLSDRFLERAVPETTCEEFSEGCAHLDTVERATFFINNRVPFDLISGQKSSFILPEMLKSIRAQYLFARGATPFRDYFDLHLHWLRAFGFMDYTRRPYDYSLEAHWKRYVITNDLIQTKHMVPFWIFVGIGWSISVAVFLGERWPPWTAIRCHPMFNSASVAQTDSPTGNGDSIGLLGKRRVAPKSAREGQKITLLPSQNGYAISAGT</sequence>
<evidence type="ECO:0000256" key="4">
    <source>
        <dbReference type="ARBA" id="ARBA00022989"/>
    </source>
</evidence>
<reference evidence="8" key="2">
    <citation type="submission" date="2022-08" db="UniProtKB">
        <authorList>
            <consortium name="EnsemblMetazoa"/>
        </authorList>
    </citation>
    <scope>IDENTIFICATION</scope>
    <source>
        <strain evidence="8">STECLA/ALBI9_A</strain>
    </source>
</reference>
<reference evidence="8 9" key="1">
    <citation type="journal article" date="2017" name="G3 (Bethesda)">
        <title>The Physical Genome Mapping of Anopheles albimanus Corrected Scaffold Misassemblies and Identified Interarm Rearrangements in Genus Anopheles.</title>
        <authorList>
            <person name="Artemov G.N."/>
            <person name="Peery A.N."/>
            <person name="Jiang X."/>
            <person name="Tu Z."/>
            <person name="Stegniy V.N."/>
            <person name="Sharakhova M.V."/>
            <person name="Sharakhov I.V."/>
        </authorList>
    </citation>
    <scope>NUCLEOTIDE SEQUENCE [LARGE SCALE GENOMIC DNA]</scope>
    <source>
        <strain evidence="8 9">ALBI9_A</strain>
    </source>
</reference>
<evidence type="ECO:0000313" key="9">
    <source>
        <dbReference type="Proteomes" id="UP000069272"/>
    </source>
</evidence>
<evidence type="ECO:0000256" key="6">
    <source>
        <dbReference type="ARBA" id="ARBA00023170"/>
    </source>
</evidence>
<protein>
    <recommendedName>
        <fullName evidence="10">Ionotropic glutamate receptor C-terminal domain-containing protein</fullName>
    </recommendedName>
</protein>
<dbReference type="GO" id="GO:0005886">
    <property type="term" value="C:plasma membrane"/>
    <property type="evidence" value="ECO:0007669"/>
    <property type="project" value="UniProtKB-SubCell"/>
</dbReference>
<keyword evidence="9" id="KW-1185">Reference proteome</keyword>
<dbReference type="AlphaFoldDB" id="A0A182FDD5"/>
<comment type="subcellular location">
    <subcellularLocation>
        <location evidence="1">Cell membrane</location>
        <topology evidence="1">Multi-pass membrane protein</topology>
    </subcellularLocation>
</comment>
<keyword evidence="5" id="KW-0472">Membrane</keyword>
<keyword evidence="7" id="KW-0325">Glycoprotein</keyword>
<dbReference type="EnsemblMetazoa" id="AALB004522-RA">
    <property type="protein sequence ID" value="AALB004522-PA"/>
    <property type="gene ID" value="AALB004522"/>
</dbReference>
<evidence type="ECO:0000256" key="1">
    <source>
        <dbReference type="ARBA" id="ARBA00004651"/>
    </source>
</evidence>
<dbReference type="Proteomes" id="UP000069272">
    <property type="component" value="Chromosome 3L"/>
</dbReference>
<organism evidence="8 9">
    <name type="scientific">Anopheles albimanus</name>
    <name type="common">New world malaria mosquito</name>
    <dbReference type="NCBI Taxonomy" id="7167"/>
    <lineage>
        <taxon>Eukaryota</taxon>
        <taxon>Metazoa</taxon>
        <taxon>Ecdysozoa</taxon>
        <taxon>Arthropoda</taxon>
        <taxon>Hexapoda</taxon>
        <taxon>Insecta</taxon>
        <taxon>Pterygota</taxon>
        <taxon>Neoptera</taxon>
        <taxon>Endopterygota</taxon>
        <taxon>Diptera</taxon>
        <taxon>Nematocera</taxon>
        <taxon>Culicoidea</taxon>
        <taxon>Culicidae</taxon>
        <taxon>Anophelinae</taxon>
        <taxon>Anopheles</taxon>
    </lineage>
</organism>
<keyword evidence="6" id="KW-0675">Receptor</keyword>
<evidence type="ECO:0000256" key="5">
    <source>
        <dbReference type="ARBA" id="ARBA00023136"/>
    </source>
</evidence>
<dbReference type="PANTHER" id="PTHR42643">
    <property type="entry name" value="IONOTROPIC RECEPTOR 20A-RELATED"/>
    <property type="match status" value="1"/>
</dbReference>
<keyword evidence="3" id="KW-0812">Transmembrane</keyword>
<evidence type="ECO:0008006" key="10">
    <source>
        <dbReference type="Google" id="ProtNLM"/>
    </source>
</evidence>
<keyword evidence="2" id="KW-1003">Cell membrane</keyword>
<dbReference type="VEuPathDB" id="VectorBase:AALB004522"/>
<accession>A0A182FDD5</accession>
<name>A0A182FDD5_ANOAL</name>
<dbReference type="InterPro" id="IPR052192">
    <property type="entry name" value="Insect_Ionotropic_Sensory_Rcpt"/>
</dbReference>
<keyword evidence="4" id="KW-1133">Transmembrane helix</keyword>
<evidence type="ECO:0000313" key="8">
    <source>
        <dbReference type="EnsemblMetazoa" id="AALB004522-PA"/>
    </source>
</evidence>
<evidence type="ECO:0000256" key="3">
    <source>
        <dbReference type="ARBA" id="ARBA00022692"/>
    </source>
</evidence>
<dbReference type="PANTHER" id="PTHR42643:SF41">
    <property type="entry name" value="IONOTROPIC RECEPTOR 20A-RELATED"/>
    <property type="match status" value="1"/>
</dbReference>